<evidence type="ECO:0000313" key="3">
    <source>
        <dbReference type="EMBL" id="EGX61356.1"/>
    </source>
</evidence>
<dbReference type="EMBL" id="AGBF01000005">
    <property type="protein sequence ID" value="EGX61356.1"/>
    <property type="molecule type" value="Genomic_DNA"/>
</dbReference>
<comment type="caution">
    <text evidence="3">The sequence shown here is derived from an EMBL/GenBank/DDBJ whole genome shotgun (WGS) entry which is preliminary data.</text>
</comment>
<dbReference type="SUPFAM" id="SSF55874">
    <property type="entry name" value="ATPase domain of HSP90 chaperone/DNA topoisomerase II/histidine kinase"/>
    <property type="match status" value="1"/>
</dbReference>
<dbReference type="OrthoDB" id="4206624at2"/>
<dbReference type="Pfam" id="PF13581">
    <property type="entry name" value="HATPase_c_2"/>
    <property type="match status" value="1"/>
</dbReference>
<dbReference type="PANTHER" id="PTHR35526">
    <property type="entry name" value="ANTI-SIGMA-F FACTOR RSBW-RELATED"/>
    <property type="match status" value="1"/>
</dbReference>
<proteinExistence type="predicted"/>
<dbReference type="InterPro" id="IPR050267">
    <property type="entry name" value="Anti-sigma-factor_SerPK"/>
</dbReference>
<evidence type="ECO:0000256" key="1">
    <source>
        <dbReference type="ARBA" id="ARBA00022527"/>
    </source>
</evidence>
<name>G2G5H6_9ACTN</name>
<dbReference type="GO" id="GO:0004674">
    <property type="term" value="F:protein serine/threonine kinase activity"/>
    <property type="evidence" value="ECO:0007669"/>
    <property type="project" value="UniProtKB-KW"/>
</dbReference>
<organism evidence="3 4">
    <name type="scientific">Streptomyces zinciresistens K42</name>
    <dbReference type="NCBI Taxonomy" id="700597"/>
    <lineage>
        <taxon>Bacteria</taxon>
        <taxon>Bacillati</taxon>
        <taxon>Actinomycetota</taxon>
        <taxon>Actinomycetes</taxon>
        <taxon>Kitasatosporales</taxon>
        <taxon>Streptomycetaceae</taxon>
        <taxon>Streptomyces</taxon>
    </lineage>
</organism>
<protein>
    <submittedName>
        <fullName evidence="3">Putative regulator</fullName>
    </submittedName>
</protein>
<gene>
    <name evidence="3" type="ORF">SZN_03647</name>
</gene>
<keyword evidence="4" id="KW-1185">Reference proteome</keyword>
<evidence type="ECO:0000259" key="2">
    <source>
        <dbReference type="Pfam" id="PF13581"/>
    </source>
</evidence>
<dbReference type="Proteomes" id="UP000004217">
    <property type="component" value="Unassembled WGS sequence"/>
</dbReference>
<feature type="domain" description="Histidine kinase/HSP90-like ATPase" evidence="2">
    <location>
        <begin position="13"/>
        <end position="129"/>
    </location>
</feature>
<sequence>MTPEHFVSRLELAAQKDAVRWARRHARDVLSIWRVHPDHIETAALVVSELVTNAVQHVIKGTPATGPARLTLILRHRGTHLIVKVADPDVRPPVMQGAAAPSAESGRGLLIVESVSKEWGYYLPPTGGKVVWSSLALVWHHQQ</sequence>
<keyword evidence="1" id="KW-0723">Serine/threonine-protein kinase</keyword>
<dbReference type="InterPro" id="IPR036890">
    <property type="entry name" value="HATPase_C_sf"/>
</dbReference>
<keyword evidence="1" id="KW-0418">Kinase</keyword>
<dbReference type="PANTHER" id="PTHR35526:SF3">
    <property type="entry name" value="ANTI-SIGMA-F FACTOR RSBW"/>
    <property type="match status" value="1"/>
</dbReference>
<dbReference type="PATRIC" id="fig|700597.3.peg.708"/>
<reference evidence="3 4" key="1">
    <citation type="submission" date="2011-08" db="EMBL/GenBank/DDBJ databases">
        <authorList>
            <person name="Lin Y."/>
            <person name="Hao X."/>
            <person name="Johnstone L."/>
            <person name="Miller S.J."/>
            <person name="Wei G."/>
            <person name="Rensing C."/>
        </authorList>
    </citation>
    <scope>NUCLEOTIDE SEQUENCE [LARGE SCALE GENOMIC DNA]</scope>
    <source>
        <strain evidence="3 4">K42</strain>
    </source>
</reference>
<dbReference type="InterPro" id="IPR003594">
    <property type="entry name" value="HATPase_dom"/>
</dbReference>
<accession>G2G5H6</accession>
<dbReference type="RefSeq" id="WP_007491543.1">
    <property type="nucleotide sequence ID" value="NZ_AGBF01000005.1"/>
</dbReference>
<dbReference type="CDD" id="cd16936">
    <property type="entry name" value="HATPase_RsbW-like"/>
    <property type="match status" value="1"/>
</dbReference>
<dbReference type="Gene3D" id="3.30.565.10">
    <property type="entry name" value="Histidine kinase-like ATPase, C-terminal domain"/>
    <property type="match status" value="1"/>
</dbReference>
<evidence type="ECO:0000313" key="4">
    <source>
        <dbReference type="Proteomes" id="UP000004217"/>
    </source>
</evidence>
<dbReference type="AlphaFoldDB" id="G2G5H6"/>
<keyword evidence="1" id="KW-0808">Transferase</keyword>